<comment type="caution">
    <text evidence="2">The sequence shown here is derived from an EMBL/GenBank/DDBJ whole genome shotgun (WGS) entry which is preliminary data.</text>
</comment>
<evidence type="ECO:0000256" key="1">
    <source>
        <dbReference type="SAM" id="Phobius"/>
    </source>
</evidence>
<keyword evidence="1" id="KW-0472">Membrane</keyword>
<feature type="transmembrane region" description="Helical" evidence="1">
    <location>
        <begin position="133"/>
        <end position="153"/>
    </location>
</feature>
<keyword evidence="1" id="KW-0812">Transmembrane</keyword>
<dbReference type="Proteomes" id="UP001623348">
    <property type="component" value="Unassembled WGS sequence"/>
</dbReference>
<organism evidence="2 3">
    <name type="scientific">Grus japonensis</name>
    <name type="common">Japanese crane</name>
    <name type="synonym">Red-crowned crane</name>
    <dbReference type="NCBI Taxonomy" id="30415"/>
    <lineage>
        <taxon>Eukaryota</taxon>
        <taxon>Metazoa</taxon>
        <taxon>Chordata</taxon>
        <taxon>Craniata</taxon>
        <taxon>Vertebrata</taxon>
        <taxon>Euteleostomi</taxon>
        <taxon>Archelosauria</taxon>
        <taxon>Archosauria</taxon>
        <taxon>Dinosauria</taxon>
        <taxon>Saurischia</taxon>
        <taxon>Theropoda</taxon>
        <taxon>Coelurosauria</taxon>
        <taxon>Aves</taxon>
        <taxon>Neognathae</taxon>
        <taxon>Neoaves</taxon>
        <taxon>Gruiformes</taxon>
        <taxon>Gruidae</taxon>
        <taxon>Grus</taxon>
    </lineage>
</organism>
<gene>
    <name evidence="2" type="ORF">GRJ2_001744300</name>
</gene>
<sequence>MMEYLRCCVLEPVSSASGAAGLQSSTTMDLKISAREADECTGGGNSLCLLLICCLLWGMAQLVCTFILCPVETFRLSLGEEGFIRGAAALEYAEPQEEVNMLQHGKRFLHHKDSGVTLGYAARLAHFYLFEGYVVGGFLAAFGFLCSGVIADYGEEHPANGKLWALVLGVENKITVAQGSPRG</sequence>
<reference evidence="2 3" key="1">
    <citation type="submission" date="2024-06" db="EMBL/GenBank/DDBJ databases">
        <title>The draft genome of Grus japonensis, version 3.</title>
        <authorList>
            <person name="Nabeshima K."/>
            <person name="Suzuki S."/>
            <person name="Onuma M."/>
        </authorList>
    </citation>
    <scope>NUCLEOTIDE SEQUENCE [LARGE SCALE GENOMIC DNA]</scope>
    <source>
        <strain evidence="2 3">451A</strain>
    </source>
</reference>
<dbReference type="EMBL" id="BAAFJT010000008">
    <property type="protein sequence ID" value="GAB0192790.1"/>
    <property type="molecule type" value="Genomic_DNA"/>
</dbReference>
<protein>
    <submittedName>
        <fullName evidence="2">Uncharacterized protein</fullName>
    </submittedName>
</protein>
<name>A0ABC9X532_GRUJA</name>
<proteinExistence type="predicted"/>
<feature type="transmembrane region" description="Helical" evidence="1">
    <location>
        <begin position="47"/>
        <end position="68"/>
    </location>
</feature>
<keyword evidence="1" id="KW-1133">Transmembrane helix</keyword>
<dbReference type="AlphaFoldDB" id="A0ABC9X532"/>
<evidence type="ECO:0000313" key="2">
    <source>
        <dbReference type="EMBL" id="GAB0192790.1"/>
    </source>
</evidence>
<evidence type="ECO:0000313" key="3">
    <source>
        <dbReference type="Proteomes" id="UP001623348"/>
    </source>
</evidence>
<accession>A0ABC9X532</accession>
<keyword evidence="3" id="KW-1185">Reference proteome</keyword>